<proteinExistence type="predicted"/>
<dbReference type="EMBL" id="JACNLL010000104">
    <property type="protein sequence ID" value="MBC8200385.1"/>
    <property type="molecule type" value="Genomic_DNA"/>
</dbReference>
<reference evidence="4 5" key="1">
    <citation type="submission" date="2020-08" db="EMBL/GenBank/DDBJ databases">
        <title>Bridging the membrane lipid divide: bacteria of the FCB group superphylum have the potential to synthesize archaeal ether lipids.</title>
        <authorList>
            <person name="Villanueva L."/>
            <person name="Von Meijenfeldt F.A.B."/>
            <person name="Westbye A.B."/>
            <person name="Yadav S."/>
            <person name="Hopmans E.C."/>
            <person name="Dutilh B.E."/>
            <person name="Sinninghe Damste J.S."/>
        </authorList>
    </citation>
    <scope>NUCLEOTIDE SEQUENCE [LARGE SCALE GENOMIC DNA]</scope>
    <source>
        <strain evidence="4">NIOZ-UU82</strain>
    </source>
</reference>
<dbReference type="InterPro" id="IPR047960">
    <property type="entry name" value="Transpos_IS1380"/>
</dbReference>
<keyword evidence="2" id="KW-0472">Membrane</keyword>
<name>A0A8J6TCJ3_9BACT</name>
<feature type="transmembrane region" description="Helical" evidence="2">
    <location>
        <begin position="76"/>
        <end position="97"/>
    </location>
</feature>
<keyword evidence="2" id="KW-1133">Transmembrane helix</keyword>
<evidence type="ECO:0000313" key="5">
    <source>
        <dbReference type="Proteomes" id="UP000603545"/>
    </source>
</evidence>
<evidence type="ECO:0000313" key="4">
    <source>
        <dbReference type="EMBL" id="MBC8200385.1"/>
    </source>
</evidence>
<dbReference type="InterPro" id="IPR025668">
    <property type="entry name" value="Tnp_DDE_dom"/>
</dbReference>
<gene>
    <name evidence="4" type="ORF">H8E80_10175</name>
</gene>
<accession>A0A8J6TCJ3</accession>
<comment type="caution">
    <text evidence="4">The sequence shown here is derived from an EMBL/GenBank/DDBJ whole genome shotgun (WGS) entry which is preliminary data.</text>
</comment>
<protein>
    <submittedName>
        <fullName evidence="4">IS1380 family transposase</fullName>
    </submittedName>
</protein>
<feature type="domain" description="Transposase DDE" evidence="3">
    <location>
        <begin position="39"/>
        <end position="450"/>
    </location>
</feature>
<evidence type="ECO:0000256" key="1">
    <source>
        <dbReference type="SAM" id="MobiDB-lite"/>
    </source>
</evidence>
<dbReference type="AlphaFoldDB" id="A0A8J6TCJ3"/>
<evidence type="ECO:0000256" key="2">
    <source>
        <dbReference type="SAM" id="Phobius"/>
    </source>
</evidence>
<dbReference type="Proteomes" id="UP000603545">
    <property type="component" value="Unassembled WGS sequence"/>
</dbReference>
<sequence length="495" mass="57397">MVKQQKKNNRKKRSSKGFTANSAKARKINASTEYETCDEQLSPYGGLLAVIKFFDLVKFKEIFNYAYQRPSRRPKLGHYSMVVGILMLLFIGFNRLWHFTYLRLDAMLCGFFRLTRLPVASTFWRYMDSLGINQANSFLNIMSILRERVWQLCGIKYFRIRINIDTTVETLFGNQQGGRKGHNRKNRGKKGYRPVLCFIEETREYLMGKLRKGETISGKESATFIAKIKDHLPGCVQQVLVRADGEFLSWESVAAAIEAGFEFIIANKGCKPPFDSEGWYRPWKRKDIEYNSCIYKPMGWGIECRFVAMRIPKEKDKKPGQAIQCMLFEDDRYTYRIFCTNLSGKPHVIIDEYDKRADVENLVGEAKREGLDAIPSAKFKNNYAFFQVVMLAYNIWRYLKIMANNSIKKDRSDTIDSTSHGLKGIMDNTIRIARLKLLYIAAKVVRNSNVDKVKYSIHDARTPGMLNFFKFLDASRLKAKPWDDGSNWPYRFAIA</sequence>
<evidence type="ECO:0000259" key="3">
    <source>
        <dbReference type="Pfam" id="PF13701"/>
    </source>
</evidence>
<dbReference type="Pfam" id="PF13701">
    <property type="entry name" value="DDE_Tnp_1_4"/>
    <property type="match status" value="1"/>
</dbReference>
<feature type="compositionally biased region" description="Basic residues" evidence="1">
    <location>
        <begin position="1"/>
        <end position="15"/>
    </location>
</feature>
<dbReference type="NCBIfam" id="NF033539">
    <property type="entry name" value="transpos_IS1380"/>
    <property type="match status" value="1"/>
</dbReference>
<organism evidence="4 5">
    <name type="scientific">Candidatus Desulfaltia bathyphila</name>
    <dbReference type="NCBI Taxonomy" id="2841697"/>
    <lineage>
        <taxon>Bacteria</taxon>
        <taxon>Pseudomonadati</taxon>
        <taxon>Thermodesulfobacteriota</taxon>
        <taxon>Desulfobacteria</taxon>
        <taxon>Desulfobacterales</taxon>
        <taxon>Desulfobacterales incertae sedis</taxon>
        <taxon>Candidatus Desulfaltia</taxon>
    </lineage>
</organism>
<keyword evidence="2" id="KW-0812">Transmembrane</keyword>
<feature type="region of interest" description="Disordered" evidence="1">
    <location>
        <begin position="1"/>
        <end position="23"/>
    </location>
</feature>